<feature type="transmembrane region" description="Helical" evidence="1">
    <location>
        <begin position="12"/>
        <end position="32"/>
    </location>
</feature>
<gene>
    <name evidence="2" type="ORF">IXB28_06530</name>
</gene>
<dbReference type="EMBL" id="JADOER010000004">
    <property type="protein sequence ID" value="MBT9311855.1"/>
    <property type="molecule type" value="Genomic_DNA"/>
</dbReference>
<keyword evidence="1" id="KW-1133">Transmembrane helix</keyword>
<feature type="transmembrane region" description="Helical" evidence="1">
    <location>
        <begin position="256"/>
        <end position="274"/>
    </location>
</feature>
<accession>A0ABS5Y1Z2</accession>
<dbReference type="InterPro" id="IPR007263">
    <property type="entry name" value="DCC1-like"/>
</dbReference>
<protein>
    <submittedName>
        <fullName evidence="2">DUF393 domain-containing protein</fullName>
    </submittedName>
</protein>
<dbReference type="Pfam" id="PF04134">
    <property type="entry name" value="DCC1-like"/>
    <property type="match status" value="1"/>
</dbReference>
<dbReference type="PANTHER" id="PTHR39535:SF2">
    <property type="entry name" value="HTTM DOMAIN-CONTAINING PROTEIN"/>
    <property type="match status" value="1"/>
</dbReference>
<feature type="transmembrane region" description="Helical" evidence="1">
    <location>
        <begin position="61"/>
        <end position="79"/>
    </location>
</feature>
<name>A0ABS5Y1Z2_9CYAN</name>
<reference evidence="2 3" key="1">
    <citation type="journal article" date="2021" name="Mar. Drugs">
        <title>Genome Reduction and Secondary Metabolism of the Marine Sponge-Associated Cyanobacterium Leptothoe.</title>
        <authorList>
            <person name="Konstantinou D."/>
            <person name="Popin R.V."/>
            <person name="Fewer D.P."/>
            <person name="Sivonen K."/>
            <person name="Gkelis S."/>
        </authorList>
    </citation>
    <scope>NUCLEOTIDE SEQUENCE [LARGE SCALE GENOMIC DNA]</scope>
    <source>
        <strain evidence="2 3">TAU-MAC 1615</strain>
    </source>
</reference>
<sequence>MELKKLATAKNFFRIAVGVNAVERLLGVVFSFDLRSLALFRIGLALALLGQLGTMAGRLPMVGPVVLTLAALLLLIGYRTRWVTIVAWGLLVLFLGSGGLGATLAAVFFWAMFLPLGSCYAVDQALNTSPRPQSKQVFTAANLGLLLQLVLMAIVLGRTGGGWWLVGVTGLALIPSPLWDRWPSFTPQQLGLKIYYDADCGFCKKLVHLLRTFLVLPRRIPLQIAQGDPVIHTAMETHNSWVIVDWQGQHHYKWHGIAYVVSLSPMLWPLAWVLRWSPLMAVGNRIYETIANNRRFAGNFTKPFKFQSFTAEASPLFNLATWCMFLVVAGTYLYRLMNHGDILSQHPVSVALHQMARLIP</sequence>
<keyword evidence="1" id="KW-0472">Membrane</keyword>
<keyword evidence="3" id="KW-1185">Reference proteome</keyword>
<feature type="transmembrane region" description="Helical" evidence="1">
    <location>
        <begin position="316"/>
        <end position="334"/>
    </location>
</feature>
<organism evidence="2 3">
    <name type="scientific">Leptothoe kymatousa TAU-MAC 1615</name>
    <dbReference type="NCBI Taxonomy" id="2364775"/>
    <lineage>
        <taxon>Bacteria</taxon>
        <taxon>Bacillati</taxon>
        <taxon>Cyanobacteriota</taxon>
        <taxon>Cyanophyceae</taxon>
        <taxon>Nodosilineales</taxon>
        <taxon>Cymatolegaceae</taxon>
        <taxon>Leptothoe</taxon>
        <taxon>Leptothoe kymatousa</taxon>
    </lineage>
</organism>
<keyword evidence="1" id="KW-0812">Transmembrane</keyword>
<comment type="caution">
    <text evidence="2">The sequence shown here is derived from an EMBL/GenBank/DDBJ whole genome shotgun (WGS) entry which is preliminary data.</text>
</comment>
<dbReference type="InterPro" id="IPR052964">
    <property type="entry name" value="Sporulation_signal_mat"/>
</dbReference>
<dbReference type="PANTHER" id="PTHR39535">
    <property type="entry name" value="SPORULATION-DELAYING PROTEIN SDPB"/>
    <property type="match status" value="1"/>
</dbReference>
<evidence type="ECO:0000313" key="3">
    <source>
        <dbReference type="Proteomes" id="UP001196661"/>
    </source>
</evidence>
<feature type="transmembrane region" description="Helical" evidence="1">
    <location>
        <begin position="137"/>
        <end position="156"/>
    </location>
</feature>
<feature type="transmembrane region" description="Helical" evidence="1">
    <location>
        <begin position="85"/>
        <end position="116"/>
    </location>
</feature>
<proteinExistence type="predicted"/>
<evidence type="ECO:0000313" key="2">
    <source>
        <dbReference type="EMBL" id="MBT9311855.1"/>
    </source>
</evidence>
<dbReference type="Proteomes" id="UP001196661">
    <property type="component" value="Unassembled WGS sequence"/>
</dbReference>
<evidence type="ECO:0000256" key="1">
    <source>
        <dbReference type="SAM" id="Phobius"/>
    </source>
</evidence>
<feature type="transmembrane region" description="Helical" evidence="1">
    <location>
        <begin position="162"/>
        <end position="179"/>
    </location>
</feature>